<dbReference type="PANTHER" id="PTHR45907:SF16">
    <property type="entry name" value="SERPENTINE RECEPTOR, CLASS J"/>
    <property type="match status" value="1"/>
</dbReference>
<dbReference type="Pfam" id="PF10326">
    <property type="entry name" value="7TM_GPCR_Str"/>
    <property type="match status" value="1"/>
</dbReference>
<organism evidence="1 2">
    <name type="scientific">Pristionchus pacificus</name>
    <name type="common">Parasitic nematode worm</name>
    <dbReference type="NCBI Taxonomy" id="54126"/>
    <lineage>
        <taxon>Eukaryota</taxon>
        <taxon>Metazoa</taxon>
        <taxon>Ecdysozoa</taxon>
        <taxon>Nematoda</taxon>
        <taxon>Chromadorea</taxon>
        <taxon>Rhabditida</taxon>
        <taxon>Rhabditina</taxon>
        <taxon>Diplogasteromorpha</taxon>
        <taxon>Diplogasteroidea</taxon>
        <taxon>Neodiplogasteridae</taxon>
        <taxon>Pristionchus</taxon>
    </lineage>
</organism>
<dbReference type="InterPro" id="IPR019428">
    <property type="entry name" value="7TM_GPCR_serpentine_rcpt_Str"/>
</dbReference>
<accession>A0A2A6CKN5</accession>
<reference evidence="2" key="1">
    <citation type="journal article" date="2008" name="Nat. Genet.">
        <title>The Pristionchus pacificus genome provides a unique perspective on nematode lifestyle and parasitism.</title>
        <authorList>
            <person name="Dieterich C."/>
            <person name="Clifton S.W."/>
            <person name="Schuster L.N."/>
            <person name="Chinwalla A."/>
            <person name="Delehaunty K."/>
            <person name="Dinkelacker I."/>
            <person name="Fulton L."/>
            <person name="Fulton R."/>
            <person name="Godfrey J."/>
            <person name="Minx P."/>
            <person name="Mitreva M."/>
            <person name="Roeseler W."/>
            <person name="Tian H."/>
            <person name="Witte H."/>
            <person name="Yang S.P."/>
            <person name="Wilson R.K."/>
            <person name="Sommer R.J."/>
        </authorList>
    </citation>
    <scope>NUCLEOTIDE SEQUENCE [LARGE SCALE GENOMIC DNA]</scope>
    <source>
        <strain evidence="2">PS312</strain>
    </source>
</reference>
<evidence type="ECO:0000313" key="2">
    <source>
        <dbReference type="Proteomes" id="UP000005239"/>
    </source>
</evidence>
<name>A0A2A6CKN5_PRIPA</name>
<keyword evidence="2" id="KW-1185">Reference proteome</keyword>
<gene>
    <name evidence="1" type="primary">WBGene00272610</name>
</gene>
<dbReference type="Proteomes" id="UP000005239">
    <property type="component" value="Unassembled WGS sequence"/>
</dbReference>
<dbReference type="PROSITE" id="PS51257">
    <property type="entry name" value="PROKAR_LIPOPROTEIN"/>
    <property type="match status" value="1"/>
</dbReference>
<evidence type="ECO:0000313" key="1">
    <source>
        <dbReference type="EnsemblMetazoa" id="PPA34241.1"/>
    </source>
</evidence>
<dbReference type="EnsemblMetazoa" id="PPA34241.1">
    <property type="protein sequence ID" value="PPA34241.1"/>
    <property type="gene ID" value="WBGene00272610"/>
</dbReference>
<dbReference type="PANTHER" id="PTHR45907">
    <property type="entry name" value="SERPENTINE RECEPTOR, CLASS J"/>
    <property type="match status" value="1"/>
</dbReference>
<dbReference type="AlphaFoldDB" id="A0A2A6CKN5"/>
<reference evidence="1" key="2">
    <citation type="submission" date="2022-06" db="UniProtKB">
        <authorList>
            <consortium name="EnsemblMetazoa"/>
        </authorList>
    </citation>
    <scope>IDENTIFICATION</scope>
    <source>
        <strain evidence="1">PS312</strain>
    </source>
</reference>
<sequence>MPYAKVISVVEHVNYVLGITFYSCLLYCLLFRAKQNLGTYLQRIVTDDGLFAMISTSKYDISPLLCAYLALYNLTFVMCDYSFLYRMWAVKAPLRIRFYSHPVFILLLCTIGFIESLVWFSSIYFLYLPTPIGRARLREHSLREFGVVSRRIM</sequence>
<proteinExistence type="predicted"/>
<accession>A0A8R1YKM1</accession>
<dbReference type="InterPro" id="IPR019423">
    <property type="entry name" value="7TM_GPCR_serpentine_rcpt_Srj"/>
</dbReference>
<protein>
    <submittedName>
        <fullName evidence="1">Uncharacterized protein</fullName>
    </submittedName>
</protein>